<comment type="caution">
    <text evidence="1">The sequence shown here is derived from an EMBL/GenBank/DDBJ whole genome shotgun (WGS) entry which is preliminary data.</text>
</comment>
<dbReference type="EMBL" id="WTML01000501">
    <property type="protein sequence ID" value="MWL01347.1"/>
    <property type="molecule type" value="Genomic_DNA"/>
</dbReference>
<sequence>MSIKNLLPGKIGLGGAPLGNMFRAIPEEEAHATVS</sequence>
<accession>A0A8T5YM39</accession>
<dbReference type="AlphaFoldDB" id="A0A8T5YM39"/>
<reference evidence="1 2" key="1">
    <citation type="submission" date="2019-12" db="EMBL/GenBank/DDBJ databases">
        <title>Enteriobacteria Tanzani isolates_10432.</title>
        <authorList>
            <person name="Subbiah M."/>
            <person name="Call D."/>
        </authorList>
    </citation>
    <scope>NUCLEOTIDE SEQUENCE [LARGE SCALE GENOMIC DNA]</scope>
    <source>
        <strain evidence="1 2">10432wG8</strain>
    </source>
</reference>
<name>A0A8T5YM39_ECOLX</name>
<dbReference type="Proteomes" id="UP000462271">
    <property type="component" value="Unassembled WGS sequence"/>
</dbReference>
<proteinExistence type="predicted"/>
<gene>
    <name evidence="1" type="ORF">GQM21_30225</name>
</gene>
<organism evidence="1 2">
    <name type="scientific">Escherichia coli</name>
    <dbReference type="NCBI Taxonomy" id="562"/>
    <lineage>
        <taxon>Bacteria</taxon>
        <taxon>Pseudomonadati</taxon>
        <taxon>Pseudomonadota</taxon>
        <taxon>Gammaproteobacteria</taxon>
        <taxon>Enterobacterales</taxon>
        <taxon>Enterobacteriaceae</taxon>
        <taxon>Escherichia</taxon>
    </lineage>
</organism>
<protein>
    <submittedName>
        <fullName evidence="1">Aldo/keto reductase</fullName>
    </submittedName>
</protein>
<evidence type="ECO:0000313" key="1">
    <source>
        <dbReference type="EMBL" id="MWL01347.1"/>
    </source>
</evidence>
<evidence type="ECO:0000313" key="2">
    <source>
        <dbReference type="Proteomes" id="UP000462271"/>
    </source>
</evidence>
<feature type="non-terminal residue" evidence="1">
    <location>
        <position position="35"/>
    </location>
</feature>